<feature type="region of interest" description="Disordered" evidence="6">
    <location>
        <begin position="1160"/>
        <end position="1185"/>
    </location>
</feature>
<dbReference type="PROSITE" id="PS50197">
    <property type="entry name" value="BEACH"/>
    <property type="match status" value="1"/>
</dbReference>
<keyword evidence="1 5" id="KW-0853">WD repeat</keyword>
<feature type="compositionally biased region" description="Low complexity" evidence="6">
    <location>
        <begin position="11"/>
        <end position="24"/>
    </location>
</feature>
<feature type="domain" description="BEACH-type PH" evidence="8">
    <location>
        <begin position="1863"/>
        <end position="1996"/>
    </location>
</feature>
<dbReference type="Gene3D" id="2.30.29.30">
    <property type="entry name" value="Pleckstrin-homology domain (PH domain)/Phosphotyrosine-binding domain (PTB)"/>
    <property type="match status" value="1"/>
</dbReference>
<dbReference type="Gene3D" id="1.10.1540.10">
    <property type="entry name" value="BEACH domain"/>
    <property type="match status" value="1"/>
</dbReference>
<dbReference type="Gene3D" id="2.60.120.200">
    <property type="match status" value="1"/>
</dbReference>
<dbReference type="PANTHER" id="PTHR46108">
    <property type="entry name" value="BLUE CHEESE"/>
    <property type="match status" value="1"/>
</dbReference>
<reference evidence="9 10" key="1">
    <citation type="submission" date="2015-07" db="EMBL/GenBank/DDBJ databases">
        <title>The genome of the fungus Escovopsis weberi, a specialized disease agent of ant agriculture.</title>
        <authorList>
            <person name="de Man T.J."/>
            <person name="Stajich J.E."/>
            <person name="Kubicek C.P."/>
            <person name="Chenthamara K."/>
            <person name="Atanasova L."/>
            <person name="Druzhinina I.S."/>
            <person name="Birnbaum S."/>
            <person name="Barribeau S.M."/>
            <person name="Teiling C."/>
            <person name="Suen G."/>
            <person name="Currie C."/>
            <person name="Gerardo N.M."/>
        </authorList>
    </citation>
    <scope>NUCLEOTIDE SEQUENCE [LARGE SCALE GENOMIC DNA]</scope>
</reference>
<keyword evidence="2" id="KW-0677">Repeat</keyword>
<feature type="region of interest" description="Disordered" evidence="6">
    <location>
        <begin position="1747"/>
        <end position="1826"/>
    </location>
</feature>
<comment type="function">
    <text evidence="3">May be involved in protein sorting and cell wall formation.</text>
</comment>
<dbReference type="Pfam" id="PF13385">
    <property type="entry name" value="Laminin_G_3"/>
    <property type="match status" value="1"/>
</dbReference>
<dbReference type="InterPro" id="IPR011993">
    <property type="entry name" value="PH-like_dom_sf"/>
</dbReference>
<dbReference type="FunFam" id="1.10.1540.10:FF:000001">
    <property type="entry name" value="neurobeachin isoform X1"/>
    <property type="match status" value="1"/>
</dbReference>
<dbReference type="SMART" id="SM01026">
    <property type="entry name" value="Beach"/>
    <property type="match status" value="1"/>
</dbReference>
<dbReference type="InterPro" id="IPR001680">
    <property type="entry name" value="WD40_rpt"/>
</dbReference>
<feature type="region of interest" description="Disordered" evidence="6">
    <location>
        <begin position="1330"/>
        <end position="1354"/>
    </location>
</feature>
<evidence type="ECO:0000256" key="6">
    <source>
        <dbReference type="SAM" id="MobiDB-lite"/>
    </source>
</evidence>
<evidence type="ECO:0000256" key="2">
    <source>
        <dbReference type="ARBA" id="ARBA00022737"/>
    </source>
</evidence>
<name>A0A0M8MZW4_ESCWE</name>
<dbReference type="PANTHER" id="PTHR46108:SF4">
    <property type="entry name" value="BLUE CHEESE"/>
    <property type="match status" value="1"/>
</dbReference>
<feature type="compositionally biased region" description="Polar residues" evidence="6">
    <location>
        <begin position="971"/>
        <end position="981"/>
    </location>
</feature>
<feature type="compositionally biased region" description="Low complexity" evidence="6">
    <location>
        <begin position="984"/>
        <end position="1000"/>
    </location>
</feature>
<dbReference type="SUPFAM" id="SSF50978">
    <property type="entry name" value="WD40 repeat-like"/>
    <property type="match status" value="1"/>
</dbReference>
<dbReference type="Pfam" id="PF14844">
    <property type="entry name" value="PH_BEACH"/>
    <property type="match status" value="1"/>
</dbReference>
<dbReference type="PROSITE" id="PS50082">
    <property type="entry name" value="WD_REPEATS_2"/>
    <property type="match status" value="1"/>
</dbReference>
<feature type="domain" description="BEACH" evidence="7">
    <location>
        <begin position="2035"/>
        <end position="2327"/>
    </location>
</feature>
<dbReference type="CDD" id="cd01201">
    <property type="entry name" value="PH_BEACH"/>
    <property type="match status" value="1"/>
</dbReference>
<dbReference type="InterPro" id="IPR013320">
    <property type="entry name" value="ConA-like_dom_sf"/>
</dbReference>
<evidence type="ECO:0000313" key="10">
    <source>
        <dbReference type="Proteomes" id="UP000053831"/>
    </source>
</evidence>
<evidence type="ECO:0000259" key="7">
    <source>
        <dbReference type="PROSITE" id="PS50197"/>
    </source>
</evidence>
<dbReference type="InterPro" id="IPR023362">
    <property type="entry name" value="PH-BEACH_dom"/>
</dbReference>
<evidence type="ECO:0000256" key="4">
    <source>
        <dbReference type="ARBA" id="ARBA00073334"/>
    </source>
</evidence>
<accession>A0A0M8MZW4</accession>
<dbReference type="STRING" id="150374.A0A0M8MZW4"/>
<evidence type="ECO:0000259" key="8">
    <source>
        <dbReference type="PROSITE" id="PS51783"/>
    </source>
</evidence>
<dbReference type="EMBL" id="LGSR01000029">
    <property type="protein sequence ID" value="KOS16861.1"/>
    <property type="molecule type" value="Genomic_DNA"/>
</dbReference>
<feature type="compositionally biased region" description="Basic residues" evidence="6">
    <location>
        <begin position="1"/>
        <end position="10"/>
    </location>
</feature>
<dbReference type="SMART" id="SM00320">
    <property type="entry name" value="WD40"/>
    <property type="match status" value="4"/>
</dbReference>
<keyword evidence="10" id="KW-1185">Reference proteome</keyword>
<proteinExistence type="predicted"/>
<dbReference type="InterPro" id="IPR056252">
    <property type="entry name" value="Alfy-like_Arm-like"/>
</dbReference>
<feature type="region of interest" description="Disordered" evidence="6">
    <location>
        <begin position="970"/>
        <end position="1000"/>
    </location>
</feature>
<dbReference type="Pfam" id="PF23295">
    <property type="entry name" value="Arm_4"/>
    <property type="match status" value="1"/>
</dbReference>
<dbReference type="InterPro" id="IPR015943">
    <property type="entry name" value="WD40/YVTN_repeat-like_dom_sf"/>
</dbReference>
<evidence type="ECO:0000256" key="3">
    <source>
        <dbReference type="ARBA" id="ARBA00054699"/>
    </source>
</evidence>
<dbReference type="PROSITE" id="PS50294">
    <property type="entry name" value="WD_REPEATS_REGION"/>
    <property type="match status" value="1"/>
</dbReference>
<evidence type="ECO:0000256" key="1">
    <source>
        <dbReference type="ARBA" id="ARBA00022574"/>
    </source>
</evidence>
<feature type="compositionally biased region" description="Acidic residues" evidence="6">
    <location>
        <begin position="235"/>
        <end position="246"/>
    </location>
</feature>
<organism evidence="9 10">
    <name type="scientific">Escovopsis weberi</name>
    <dbReference type="NCBI Taxonomy" id="150374"/>
    <lineage>
        <taxon>Eukaryota</taxon>
        <taxon>Fungi</taxon>
        <taxon>Dikarya</taxon>
        <taxon>Ascomycota</taxon>
        <taxon>Pezizomycotina</taxon>
        <taxon>Sordariomycetes</taxon>
        <taxon>Hypocreomycetidae</taxon>
        <taxon>Hypocreales</taxon>
        <taxon>Hypocreaceae</taxon>
        <taxon>Escovopsis</taxon>
    </lineage>
</organism>
<evidence type="ECO:0000256" key="5">
    <source>
        <dbReference type="PROSITE-ProRule" id="PRU00221"/>
    </source>
</evidence>
<dbReference type="InterPro" id="IPR036372">
    <property type="entry name" value="BEACH_dom_sf"/>
</dbReference>
<feature type="repeat" description="WD" evidence="5">
    <location>
        <begin position="2459"/>
        <end position="2493"/>
    </location>
</feature>
<feature type="compositionally biased region" description="Polar residues" evidence="6">
    <location>
        <begin position="1166"/>
        <end position="1182"/>
    </location>
</feature>
<dbReference type="InterPro" id="IPR036322">
    <property type="entry name" value="WD40_repeat_dom_sf"/>
</dbReference>
<dbReference type="InterPro" id="IPR000409">
    <property type="entry name" value="BEACH_dom"/>
</dbReference>
<dbReference type="Pfam" id="PF00400">
    <property type="entry name" value="WD40"/>
    <property type="match status" value="1"/>
</dbReference>
<comment type="caution">
    <text evidence="9">The sequence shown here is derived from an EMBL/GenBank/DDBJ whole genome shotgun (WGS) entry which is preliminary data.</text>
</comment>
<evidence type="ECO:0000313" key="9">
    <source>
        <dbReference type="EMBL" id="KOS16861.1"/>
    </source>
</evidence>
<feature type="region of interest" description="Disordered" evidence="6">
    <location>
        <begin position="1"/>
        <end position="24"/>
    </location>
</feature>
<protein>
    <recommendedName>
        <fullName evidence="4">Beige protein homolog 1</fullName>
    </recommendedName>
</protein>
<dbReference type="InterPro" id="IPR051944">
    <property type="entry name" value="BEACH_domain_protein"/>
</dbReference>
<gene>
    <name evidence="9" type="ORF">ESCO_004906</name>
</gene>
<dbReference type="SUPFAM" id="SSF49899">
    <property type="entry name" value="Concanavalin A-like lectins/glucanases"/>
    <property type="match status" value="1"/>
</dbReference>
<dbReference type="PROSITE" id="PS51783">
    <property type="entry name" value="PH_BEACH"/>
    <property type="match status" value="1"/>
</dbReference>
<sequence>MLNIPRRYHRSSTSASNSPGSSPKSLDVLRALLDDLARDAAPNAPNDRNGGYPDTHALVKGLRNLALLIASPPAVPNQEAFRHAGGFQVVIAILRAYSGFYDPGKRSRPEMLALFRLLGAFLDVLAAAFRGHPGNKRYFRYRVAGGGWEALEQIIASIGLGGAESDSWASCHIFGKLLAFSLDDEALDLLCQSTAKALRPDPDPDPDPADPGTAESGDGRRRSQGPHEGARGGDGDGDGGDGGSDEQWDLVLARSVDNIGPSVREVVTAATTVRHPELLRVVVSFWRAIPRPLDAAPSPASIIVLETILCAASASIFNRAAIHSTGVLSQFLQVAFAAQPAQPALAPPEREKVLTICRLLMFLGVNQPADVQFLLSAQGSEAPDFFLEMTSLNTGPPFFQFDLSLHGHSSLELATLGRPFPPQSTGGYTFTAWIRVDKFDPTTHTTVFGVFDSTQTCFLLMYLERDTHNFILQTSVFSNKPSVRFKTVTFREKKWYHVAIVHRRPKTITTSKASLYINGEFAEQIRCNYPQMPPLANGMTETFASFNSNQNKTNPVQAFLGTPRDLSSRDGPDLVFSKWSLASAHLFEDVLSDDYLAVHYGLGPRYQGNFQDTLGGFQTYEASALLGLRNEIVHPGKDENSDILKAVRDKASSVLSESKILLSILPSATFPENVQYLDTGILRSLPRVSARNLFRLSSKEGAPLAINCAVPSLSDALFRVQGLASFRGTPIVVVPSYFDENLWRLAGFTPLALKLLEKADSVDETIRALEIMFHCIRRSWRNSDAMERDNGYSILGMLLRFKIGYGASPAPETPVPRLQLAPDEREALVFQTLSLVLGFVGYNHADPIESFIVNPLAYRILLIDLDIWRRSGSRVQELYYKQFVTFAVNSKHHDFNSRRLIRMRIVKRLLDAMKGEGVSEDVIPQFMSAFEALVRSNLSQEVMRSLSLFITYAFHVPALSISRTPRHAATLSRSSTPSISKLNAPEGSSGSSSPSPAAAAATRSMTKKQLGIRVLAMYSRILCEKGNLNHIKKFARTVTNKWLLYLLNEDDSESVLHGCKILARLLVAHGSAYTSKFAGKSGGFTVMANKLKRFWDVPALWTICFCILFGYDIADVDLDGDLDFATLLQRFEHRKVAYPDSLIIITSMLQHGLKDVMKYSDDPDSPATSLMPSQAQSRTGLTAETRARASSDVVARSSESRLTFSRDSDRVVSHAILLQRAIQLLRDLHTLSADFREFALTSEWTRLLLAALYPVVVSSDAVTPGVELNSRDSMLSFDGGDVMFRPMGGSMMPAPIVRTTSIDLVPSPQSTPPKGTPLRRASSFILLTTQRGTQDQRPSSFSGGQQPSPPRLRTINSGLGGSITDGIVDLIMIVFLEQVFVRKEFSGFGLSLKVPPGFQEHQAYFESYVLRKVTVEATSTIQHSQKDICEPRIITNLARLCVHLCEAIFEGWFINGAEAMIDFISMLLEFLQRPEIASLKSVRLCSQAISTIRSCLCRTILLKLSDLDSQQATEADARGFMNKLAYWQMSILTCFGPDDDYLKLFWYQLYTKLIDDKSPIRVAAANFLRIILVQKPDESLALIQSCMGPDQRKLVRDFNKLTEVDDETFVDWVDQHRPSLDVLFFGSMARTWEDFVSQENSRSAESAKSRLVKRKDKLKTWHAEATTTDRVILNHEIGNSAWMKSIYNAEHFRYYRIVQDQQDDLAFLTAAFRKMERDLKRPGAVFSEGVANKWKLDRTEGRNRMRLRLLPDYSPSEDNFKPKAKGGNGQGAPVRSVSSAATPALNAREASPNPRVSAQPAAGGLDGSSDPLALGAESEQAPDQQDSAFGAEDDFELVDDPNEPNEGDENFEDKNRKVMRRLQHGDQVQAAYNISRVTGLEPCEGILIVGKDALYIMDNVFQCASGDIVNVWQAPPEERDPFTQVVTGAKTLEKRQNAGDRDQESRSWRWQDVISISKRRFLFRDVAIEIFFIDGRSYLLTTINSTVRDDLFGKMSNKAPHTNAAQALPYPEDAWRLEMLKGFEESPQGLGSRLGTLFNASPWTAIQKKWQRGEVSNFHYLMMVNTMAGRTFNDLTQYPVFPWILADYTSEDLDLEDPATFRDLTKPMGSQTPNRVSGFIETFNALREIDQTPFHYGTHYSSAMIVSSYLIRLPPFVHSYLLVQGETFDHADRLFSSIADAWKSASCNNKTDVRELIPEFFCLPEFLTNINGYDFGRRQSNGAQVNNVELPPWAKGDPKIFIAKHREALESPHVTENLHHWIDLVFGYKQRGEAAVENLNVFHHLSYAGAIDLDQITDVNERAITAGVIHNFGQTPHQVFQKPHPPRDHLKSPIRRLDTAIFSLVCLPNPLLESHERVSSLVYAPKLDRLLCASPFRLNFPPFDKFMEWGYADSSIRFFFADNRKLAGLFENFHIGQISCASFADSKTLITAGEDCVVSVHAVVTSPGKPVELVPKSSLFGHKTPVTAMAVSKAFSTFVTASSDGQAFLWDLNQLFFIRKLQLVRPVECAQINNVTGEIMLCSGPNVVLYTLNGALVLEQNVCQESDDYVHSCAFYEGAGNEWLDNCLVFTGHRGGVVNVWRKCVAEGRWRLELLRRLEHVDYRSDKGENTMAGITCISAMPTCLYTGDDDGRVYEWNFSGRDR</sequence>
<dbReference type="Proteomes" id="UP000053831">
    <property type="component" value="Unassembled WGS sequence"/>
</dbReference>
<dbReference type="Gene3D" id="2.130.10.10">
    <property type="entry name" value="YVTN repeat-like/Quinoprotein amine dehydrogenase"/>
    <property type="match status" value="1"/>
</dbReference>
<dbReference type="OrthoDB" id="26681at2759"/>
<feature type="region of interest" description="Disordered" evidence="6">
    <location>
        <begin position="196"/>
        <end position="246"/>
    </location>
</feature>
<dbReference type="CDD" id="cd06071">
    <property type="entry name" value="Beach"/>
    <property type="match status" value="1"/>
</dbReference>
<dbReference type="SUPFAM" id="SSF50729">
    <property type="entry name" value="PH domain-like"/>
    <property type="match status" value="1"/>
</dbReference>
<dbReference type="Pfam" id="PF02138">
    <property type="entry name" value="Beach"/>
    <property type="match status" value="1"/>
</dbReference>
<dbReference type="SUPFAM" id="SSF81837">
    <property type="entry name" value="BEACH domain"/>
    <property type="match status" value="1"/>
</dbReference>